<feature type="compositionally biased region" description="Low complexity" evidence="1">
    <location>
        <begin position="235"/>
        <end position="244"/>
    </location>
</feature>
<feature type="transmembrane region" description="Helical" evidence="2">
    <location>
        <begin position="752"/>
        <end position="772"/>
    </location>
</feature>
<evidence type="ECO:0000256" key="3">
    <source>
        <dbReference type="SAM" id="SignalP"/>
    </source>
</evidence>
<dbReference type="AlphaFoldDB" id="W2QA82"/>
<feature type="domain" description="Jacalin-type lectin" evidence="4">
    <location>
        <begin position="440"/>
        <end position="550"/>
    </location>
</feature>
<feature type="compositionally biased region" description="Low complexity" evidence="1">
    <location>
        <begin position="252"/>
        <end position="279"/>
    </location>
</feature>
<keyword evidence="2" id="KW-0812">Transmembrane</keyword>
<evidence type="ECO:0000313" key="6">
    <source>
        <dbReference type="Proteomes" id="UP000018817"/>
    </source>
</evidence>
<dbReference type="InterPro" id="IPR036404">
    <property type="entry name" value="Jacalin-like_lectin_dom_sf"/>
</dbReference>
<proteinExistence type="predicted"/>
<feature type="compositionally biased region" description="Low complexity" evidence="1">
    <location>
        <begin position="161"/>
        <end position="182"/>
    </location>
</feature>
<dbReference type="GeneID" id="20180392"/>
<dbReference type="VEuPathDB" id="FungiDB:PPTG_10806"/>
<feature type="chain" id="PRO_5004823009" description="Jacalin-type lectin domain-containing protein" evidence="3">
    <location>
        <begin position="28"/>
        <end position="1073"/>
    </location>
</feature>
<dbReference type="InterPro" id="IPR001229">
    <property type="entry name" value="Jacalin-like_lectin_dom"/>
</dbReference>
<dbReference type="RefSeq" id="XP_008904509.1">
    <property type="nucleotide sequence ID" value="XM_008906261.1"/>
</dbReference>
<feature type="compositionally biased region" description="Basic residues" evidence="1">
    <location>
        <begin position="223"/>
        <end position="234"/>
    </location>
</feature>
<sequence>MMLRAIKLVIQASLLLQVLQYSTSVNGVEVNENFQNTQLTSKDKLGTVVPANIPDSQDENIKKQEERGFFDWFSDDDDTTAPASPAAGSTLAAEDTLGEFATTTPIPGTAARPSTSSLMSMYGSMIGEFTKNTDTASEADGSTVGAGSSATTPKTKKTKKPAVAVTSTSSSGSTSGSDAAEATPKRKKKTKKPVVAASASTSASGSEESEDIEDSGSGSGAPPKKKKTIKKTKKPAAAAVSLSESEAESGSDDLSGLLGSSTASGSDDVSDLLGSSAGSGSEGGLSGLLGSTGGSGTEAALAALLGSKFDASGSMLSFEDFKKTFGDMFGSGSGGIDLFGDSSPPQDNTVEDDDIILGELYGGKEHGDAFSDIKNIKLGQFILNITVRGQERVDSVGITTMTQGFKLCGGGNSELFQSYLNTESPLVKVRLLFLGQFILNITVRGQERVDSVGITTMTQKVYGNLVHGGKGGTEGFIEPAVGNTIDSVEVHWDKNKGKTCIFYIKMTTSGGKTIATGTKTGNAAVIKPPKNYQLAGFYGRDSSSGIFCIGGIFTKQATMDLAVTDVMAITTDSSSDVYNYNTTIRNWVGPLETADDTACYQKKFDVSSQGMCPSGFDRDDDKCISQCPLNYPVHCLMECIPQNADCTQEIVSKVASVVAVALNAATLGVFGTLVSAYKTANFVLMCAINVVNAVKSLIYYLRYKQTTIPKTDTEKLMDKAFQMQIVILDLPVAVCACLGIKIPPKLQFSATILAVVSAIVMMAVMVGEILFASQDNVMLMLREVGALNNTVPSSKIDELDTFLHSKNGTCGYELRTLTNRVMGKVYEIRNNTPNAAPNDVRVAVSKSPIITEDIPVVTNHCMGEIWKNKTSAAAYKTRNLLRKTIGVIVDQLIEDGTTDMGKSVTKKEKALEYSNLGLFVLSILDPTGIAWMASEFVQPICGPSEYLGEIDDGTLYDALGLNTVDQAFLGSYGVWKKKGDGSVTVYFESVDKYDVSVVIKSGGDKLKEVKVPANGNVTWTSTVEKLGDKTLYLDRWRPGLFGLPGTGGGSLLMWIPRSSEGGQLILHARLNVS</sequence>
<dbReference type="Proteomes" id="UP000018817">
    <property type="component" value="Unassembled WGS sequence"/>
</dbReference>
<keyword evidence="2" id="KW-0472">Membrane</keyword>
<dbReference type="OrthoDB" id="40902at2759"/>
<evidence type="ECO:0000313" key="5">
    <source>
        <dbReference type="EMBL" id="ETN10072.1"/>
    </source>
</evidence>
<dbReference type="EMBL" id="KI669583">
    <property type="protein sequence ID" value="ETN10072.1"/>
    <property type="molecule type" value="Genomic_DNA"/>
</dbReference>
<evidence type="ECO:0000256" key="2">
    <source>
        <dbReference type="SAM" id="Phobius"/>
    </source>
</evidence>
<reference evidence="5 6" key="2">
    <citation type="submission" date="2013-11" db="EMBL/GenBank/DDBJ databases">
        <title>The Genome Sequence of Phytophthora parasitica INRA-310.</title>
        <authorList>
            <consortium name="The Broad Institute Genomics Platform"/>
            <person name="Russ C."/>
            <person name="Tyler B."/>
            <person name="Panabieres F."/>
            <person name="Shan W."/>
            <person name="Tripathy S."/>
            <person name="Grunwald N."/>
            <person name="Machado M."/>
            <person name="Johnson C.S."/>
            <person name="Arredondo F."/>
            <person name="Hong C."/>
            <person name="Coffey M."/>
            <person name="Young S.K."/>
            <person name="Zeng Q."/>
            <person name="Gargeya S."/>
            <person name="Fitzgerald M."/>
            <person name="Abouelleil A."/>
            <person name="Alvarado L."/>
            <person name="Chapman S.B."/>
            <person name="Gainer-Dewar J."/>
            <person name="Goldberg J."/>
            <person name="Griggs A."/>
            <person name="Gujja S."/>
            <person name="Hansen M."/>
            <person name="Howarth C."/>
            <person name="Imamovic A."/>
            <person name="Ireland A."/>
            <person name="Larimer J."/>
            <person name="McCowan C."/>
            <person name="Murphy C."/>
            <person name="Pearson M."/>
            <person name="Poon T.W."/>
            <person name="Priest M."/>
            <person name="Roberts A."/>
            <person name="Saif S."/>
            <person name="Shea T."/>
            <person name="Sykes S."/>
            <person name="Wortman J."/>
            <person name="Nusbaum C."/>
            <person name="Birren B."/>
        </authorList>
    </citation>
    <scope>NUCLEOTIDE SEQUENCE [LARGE SCALE GENOMIC DNA]</scope>
    <source>
        <strain evidence="5 6">INRA-310</strain>
    </source>
</reference>
<dbReference type="Pfam" id="PF01419">
    <property type="entry name" value="Jacalin"/>
    <property type="match status" value="1"/>
</dbReference>
<dbReference type="OMA" id="FYIKMTT"/>
<evidence type="ECO:0000259" key="4">
    <source>
        <dbReference type="Pfam" id="PF01419"/>
    </source>
</evidence>
<accession>W2QA82</accession>
<feature type="region of interest" description="Disordered" evidence="1">
    <location>
        <begin position="134"/>
        <end position="283"/>
    </location>
</feature>
<protein>
    <recommendedName>
        <fullName evidence="4">Jacalin-type lectin domain-containing protein</fullName>
    </recommendedName>
</protein>
<keyword evidence="2" id="KW-1133">Transmembrane helix</keyword>
<feature type="signal peptide" evidence="3">
    <location>
        <begin position="1"/>
        <end position="27"/>
    </location>
</feature>
<dbReference type="STRING" id="761204.W2QA82"/>
<organism evidence="5 6">
    <name type="scientific">Phytophthora nicotianae (strain INRA-310)</name>
    <name type="common">Phytophthora parasitica</name>
    <dbReference type="NCBI Taxonomy" id="761204"/>
    <lineage>
        <taxon>Eukaryota</taxon>
        <taxon>Sar</taxon>
        <taxon>Stramenopiles</taxon>
        <taxon>Oomycota</taxon>
        <taxon>Peronosporomycetes</taxon>
        <taxon>Peronosporales</taxon>
        <taxon>Peronosporaceae</taxon>
        <taxon>Phytophthora</taxon>
    </lineage>
</organism>
<reference evidence="6" key="1">
    <citation type="submission" date="2011-12" db="EMBL/GenBank/DDBJ databases">
        <authorList>
            <consortium name="The Broad Institute Genome Sequencing Platform"/>
            <person name="Russ C."/>
            <person name="Tyler B."/>
            <person name="Panabieres F."/>
            <person name="Shan W."/>
            <person name="Tripathy S."/>
            <person name="Grunwald N."/>
            <person name="Machado M."/>
            <person name="Young S.K."/>
            <person name="Zeng Q."/>
            <person name="Gargeya S."/>
            <person name="Fitzgerald M."/>
            <person name="Haas B."/>
            <person name="Abouelleil A."/>
            <person name="Alvarado L."/>
            <person name="Arachchi H.M."/>
            <person name="Berlin A."/>
            <person name="Chapman S.B."/>
            <person name="Gearin G."/>
            <person name="Goldberg J."/>
            <person name="Griggs A."/>
            <person name="Gujja S."/>
            <person name="Hansen M."/>
            <person name="Heiman D."/>
            <person name="Howarth C."/>
            <person name="Larimer J."/>
            <person name="Lui A."/>
            <person name="MacDonald P.J.P."/>
            <person name="McCowen C."/>
            <person name="Montmayeur A."/>
            <person name="Murphy C."/>
            <person name="Neiman D."/>
            <person name="Pearson M."/>
            <person name="Priest M."/>
            <person name="Roberts A."/>
            <person name="Saif S."/>
            <person name="Shea T."/>
            <person name="Sisk P."/>
            <person name="Stolte C."/>
            <person name="Sykes S."/>
            <person name="Wortman J."/>
            <person name="Nusbaum C."/>
            <person name="Birren B."/>
        </authorList>
    </citation>
    <scope>NUCLEOTIDE SEQUENCE [LARGE SCALE GENOMIC DNA]</scope>
    <source>
        <strain evidence="6">INRA-310</strain>
    </source>
</reference>
<feature type="transmembrane region" description="Helical" evidence="2">
    <location>
        <begin position="721"/>
        <end position="740"/>
    </location>
</feature>
<feature type="compositionally biased region" description="Low complexity" evidence="1">
    <location>
        <begin position="193"/>
        <end position="206"/>
    </location>
</feature>
<dbReference type="Gene3D" id="2.100.10.30">
    <property type="entry name" value="Jacalin-like lectin domain"/>
    <property type="match status" value="1"/>
</dbReference>
<gene>
    <name evidence="5" type="ORF">PPTG_10806</name>
</gene>
<dbReference type="SUPFAM" id="SSF51101">
    <property type="entry name" value="Mannose-binding lectins"/>
    <property type="match status" value="1"/>
</dbReference>
<feature type="transmembrane region" description="Helical" evidence="2">
    <location>
        <begin position="654"/>
        <end position="675"/>
    </location>
</feature>
<evidence type="ECO:0000256" key="1">
    <source>
        <dbReference type="SAM" id="MobiDB-lite"/>
    </source>
</evidence>
<keyword evidence="3" id="KW-0732">Signal</keyword>
<name>W2QA82_PHYN3</name>
<feature type="transmembrane region" description="Helical" evidence="2">
    <location>
        <begin position="682"/>
        <end position="701"/>
    </location>
</feature>